<dbReference type="SMART" id="SM00066">
    <property type="entry name" value="GAL4"/>
    <property type="match status" value="1"/>
</dbReference>
<keyword evidence="4 9" id="KW-0238">DNA-binding</keyword>
<evidence type="ECO:0000256" key="7">
    <source>
        <dbReference type="SAM" id="MobiDB-lite"/>
    </source>
</evidence>
<evidence type="ECO:0000256" key="4">
    <source>
        <dbReference type="ARBA" id="ARBA00023125"/>
    </source>
</evidence>
<dbReference type="PROSITE" id="PS00463">
    <property type="entry name" value="ZN2_CY6_FUNGAL_1"/>
    <property type="match status" value="1"/>
</dbReference>
<evidence type="ECO:0000313" key="9">
    <source>
        <dbReference type="EMBL" id="KAK8859174.1"/>
    </source>
</evidence>
<comment type="subcellular location">
    <subcellularLocation>
        <location evidence="1">Nucleus</location>
    </subcellularLocation>
</comment>
<evidence type="ECO:0000256" key="1">
    <source>
        <dbReference type="ARBA" id="ARBA00004123"/>
    </source>
</evidence>
<feature type="compositionally biased region" description="Polar residues" evidence="7">
    <location>
        <begin position="100"/>
        <end position="110"/>
    </location>
</feature>
<dbReference type="PANTHER" id="PTHR47338:SF3">
    <property type="entry name" value="C6 FINGER DOMAIN TRANSCRIPTION FACTOR DBAA-RELATED"/>
    <property type="match status" value="1"/>
</dbReference>
<dbReference type="Pfam" id="PF00172">
    <property type="entry name" value="Zn_clus"/>
    <property type="match status" value="1"/>
</dbReference>
<reference evidence="9 10" key="1">
    <citation type="journal article" date="2024" name="IMA Fungus">
        <title>Apiospora arundinis, a panoply of carbohydrate-active enzymes and secondary metabolites.</title>
        <authorList>
            <person name="Sorensen T."/>
            <person name="Petersen C."/>
            <person name="Muurmann A.T."/>
            <person name="Christiansen J.V."/>
            <person name="Brundto M.L."/>
            <person name="Overgaard C.K."/>
            <person name="Boysen A.T."/>
            <person name="Wollenberg R.D."/>
            <person name="Larsen T.O."/>
            <person name="Sorensen J.L."/>
            <person name="Nielsen K.L."/>
            <person name="Sondergaard T.E."/>
        </authorList>
    </citation>
    <scope>NUCLEOTIDE SEQUENCE [LARGE SCALE GENOMIC DNA]</scope>
    <source>
        <strain evidence="9 10">AAU 773</strain>
    </source>
</reference>
<feature type="domain" description="Zn(2)-C6 fungal-type" evidence="8">
    <location>
        <begin position="12"/>
        <end position="42"/>
    </location>
</feature>
<evidence type="ECO:0000259" key="8">
    <source>
        <dbReference type="PROSITE" id="PS50048"/>
    </source>
</evidence>
<gene>
    <name evidence="9" type="ORF">PGQ11_009908</name>
</gene>
<dbReference type="Proteomes" id="UP001390339">
    <property type="component" value="Unassembled WGS sequence"/>
</dbReference>
<dbReference type="PANTHER" id="PTHR47338">
    <property type="entry name" value="ZN(II)2CYS6 TRANSCRIPTION FACTOR (EUROFUNG)-RELATED"/>
    <property type="match status" value="1"/>
</dbReference>
<evidence type="ECO:0000256" key="6">
    <source>
        <dbReference type="ARBA" id="ARBA00023242"/>
    </source>
</evidence>
<comment type="caution">
    <text evidence="9">The sequence shown here is derived from an EMBL/GenBank/DDBJ whole genome shotgun (WGS) entry which is preliminary data.</text>
</comment>
<dbReference type="CDD" id="cd12148">
    <property type="entry name" value="fungal_TF_MHR"/>
    <property type="match status" value="1"/>
</dbReference>
<sequence length="646" mass="71401">MMAENEGQQRMTCEPCRHRKVKCNRAFPTCARCLHLGATCVYPDRVSRRSTQSAVIQLLRERVRQAEARLVLQTSSNSNANSNAGDDAAAHSFQHGQHGRAQSSSCSSLAFTPPSAPMPSPTPVDQVPPSLPTNYSIYDNHHDDTEMNNNSNSSLEFPKFDEGALGQVDFNLEPFHVADMEELPNLQTHGMDTNGDFPSFPDWVQTQTPPLTANEATPSETGQMGQLTVPPDTLNTLHQIFFADFALVMPIIAKSRFNEELLNRTNDIALKAVSFAMALLGASISETHRHLEKTCYAQARLFADMCETGDESGSFQTIRFLQALLFLARYELNKGYCARAWLTFGRATGVSKIMRLSQMDQMGTPTKANEPQLPCLGLPSTTDILELEERRRSFWALYILQGFCCVTTDRAGPLEDTQLFVFLPSAGDMDASLDPSQMPYVTEVTAIGNSQHISSFCGAVIVLSVLRRVLQHASGVPDATALPRGFWDRHYKLVSMMDTCERLLRPLFSMRAVYTDTLAFNAYLTFCGAAIRLYEAAIDQGEQQGLSRLIIAESAKQSAASAFKVASVIRSTWGSQRSFCNTLSLSSAFVSWPLTMAIRAFSRQAYSEQQDLHGSMIRMLHGTLEEADGPNGPWQKLVNELPAPST</sequence>
<evidence type="ECO:0000313" key="10">
    <source>
        <dbReference type="Proteomes" id="UP001390339"/>
    </source>
</evidence>
<keyword evidence="2" id="KW-0479">Metal-binding</keyword>
<organism evidence="9 10">
    <name type="scientific">Apiospora arundinis</name>
    <dbReference type="NCBI Taxonomy" id="335852"/>
    <lineage>
        <taxon>Eukaryota</taxon>
        <taxon>Fungi</taxon>
        <taxon>Dikarya</taxon>
        <taxon>Ascomycota</taxon>
        <taxon>Pezizomycotina</taxon>
        <taxon>Sordariomycetes</taxon>
        <taxon>Xylariomycetidae</taxon>
        <taxon>Amphisphaeriales</taxon>
        <taxon>Apiosporaceae</taxon>
        <taxon>Apiospora</taxon>
    </lineage>
</organism>
<feature type="compositionally biased region" description="Low complexity" evidence="7">
    <location>
        <begin position="75"/>
        <end position="87"/>
    </location>
</feature>
<evidence type="ECO:0000256" key="2">
    <source>
        <dbReference type="ARBA" id="ARBA00022723"/>
    </source>
</evidence>
<name>A0ABR2I8S6_9PEZI</name>
<dbReference type="CDD" id="cd00067">
    <property type="entry name" value="GAL4"/>
    <property type="match status" value="1"/>
</dbReference>
<dbReference type="InterPro" id="IPR007219">
    <property type="entry name" value="XnlR_reg_dom"/>
</dbReference>
<feature type="region of interest" description="Disordered" evidence="7">
    <location>
        <begin position="74"/>
        <end position="158"/>
    </location>
</feature>
<evidence type="ECO:0000256" key="5">
    <source>
        <dbReference type="ARBA" id="ARBA00023163"/>
    </source>
</evidence>
<keyword evidence="3" id="KW-0805">Transcription regulation</keyword>
<accession>A0ABR2I8S6</accession>
<dbReference type="GO" id="GO:0003677">
    <property type="term" value="F:DNA binding"/>
    <property type="evidence" value="ECO:0007669"/>
    <property type="project" value="UniProtKB-KW"/>
</dbReference>
<dbReference type="Pfam" id="PF04082">
    <property type="entry name" value="Fungal_trans"/>
    <property type="match status" value="1"/>
</dbReference>
<dbReference type="PROSITE" id="PS50048">
    <property type="entry name" value="ZN2_CY6_FUNGAL_2"/>
    <property type="match status" value="1"/>
</dbReference>
<dbReference type="InterPro" id="IPR050815">
    <property type="entry name" value="TF_fung"/>
</dbReference>
<evidence type="ECO:0000256" key="3">
    <source>
        <dbReference type="ARBA" id="ARBA00023015"/>
    </source>
</evidence>
<keyword evidence="5" id="KW-0804">Transcription</keyword>
<dbReference type="InterPro" id="IPR036864">
    <property type="entry name" value="Zn2-C6_fun-type_DNA-bd_sf"/>
</dbReference>
<dbReference type="Gene3D" id="4.10.240.10">
    <property type="entry name" value="Zn(2)-C6 fungal-type DNA-binding domain"/>
    <property type="match status" value="1"/>
</dbReference>
<keyword evidence="10" id="KW-1185">Reference proteome</keyword>
<keyword evidence="6" id="KW-0539">Nucleus</keyword>
<dbReference type="InterPro" id="IPR001138">
    <property type="entry name" value="Zn2Cys6_DnaBD"/>
</dbReference>
<proteinExistence type="predicted"/>
<protein>
    <submittedName>
        <fullName evidence="9">Zn2Cys6 DNA-binding transcription factor</fullName>
    </submittedName>
</protein>
<dbReference type="SUPFAM" id="SSF57701">
    <property type="entry name" value="Zn2/Cys6 DNA-binding domain"/>
    <property type="match status" value="1"/>
</dbReference>
<dbReference type="EMBL" id="JAPCWZ010000006">
    <property type="protein sequence ID" value="KAK8859174.1"/>
    <property type="molecule type" value="Genomic_DNA"/>
</dbReference>